<dbReference type="SUPFAM" id="SSF51120">
    <property type="entry name" value="beta-Roll"/>
    <property type="match status" value="1"/>
</dbReference>
<proteinExistence type="predicted"/>
<accession>K9VLI7</accession>
<dbReference type="KEGG" id="oni:Osc7112_4674"/>
<keyword evidence="2" id="KW-1185">Reference proteome</keyword>
<dbReference type="Gene3D" id="2.150.10.10">
    <property type="entry name" value="Serralysin-like metalloprotease, C-terminal"/>
    <property type="match status" value="1"/>
</dbReference>
<dbReference type="InterPro" id="IPR011049">
    <property type="entry name" value="Serralysin-like_metalloprot_C"/>
</dbReference>
<dbReference type="Proteomes" id="UP000010478">
    <property type="component" value="Chromosome"/>
</dbReference>
<dbReference type="HOGENOM" id="CLU_844243_0_0_3"/>
<gene>
    <name evidence="1" type="ORF">Osc7112_4674</name>
</gene>
<protein>
    <recommendedName>
        <fullName evidence="3">Hemolysin-type calcium-binding region</fullName>
    </recommendedName>
</protein>
<evidence type="ECO:0000313" key="1">
    <source>
        <dbReference type="EMBL" id="AFZ08963.1"/>
    </source>
</evidence>
<dbReference type="RefSeq" id="WP_015178199.1">
    <property type="nucleotide sequence ID" value="NC_019729.1"/>
</dbReference>
<organism evidence="1 2">
    <name type="scientific">Phormidium nigroviride PCC 7112</name>
    <dbReference type="NCBI Taxonomy" id="179408"/>
    <lineage>
        <taxon>Bacteria</taxon>
        <taxon>Bacillati</taxon>
        <taxon>Cyanobacteriota</taxon>
        <taxon>Cyanophyceae</taxon>
        <taxon>Oscillatoriophycideae</taxon>
        <taxon>Oscillatoriales</taxon>
        <taxon>Oscillatoriaceae</taxon>
        <taxon>Phormidium</taxon>
    </lineage>
</organism>
<name>K9VLI7_9CYAN</name>
<reference evidence="1 2" key="1">
    <citation type="submission" date="2012-05" db="EMBL/GenBank/DDBJ databases">
        <title>Finished chromosome of genome of Oscillatoria sp. PCC 7112.</title>
        <authorList>
            <consortium name="US DOE Joint Genome Institute"/>
            <person name="Gugger M."/>
            <person name="Coursin T."/>
            <person name="Rippka R."/>
            <person name="Tandeau De Marsac N."/>
            <person name="Huntemann M."/>
            <person name="Wei C.-L."/>
            <person name="Han J."/>
            <person name="Detter J.C."/>
            <person name="Han C."/>
            <person name="Tapia R."/>
            <person name="Davenport K."/>
            <person name="Daligault H."/>
            <person name="Erkkila T."/>
            <person name="Gu W."/>
            <person name="Munk A.C.C."/>
            <person name="Teshima H."/>
            <person name="Xu Y."/>
            <person name="Chain P."/>
            <person name="Chen A."/>
            <person name="Krypides N."/>
            <person name="Mavromatis K."/>
            <person name="Markowitz V."/>
            <person name="Szeto E."/>
            <person name="Ivanova N."/>
            <person name="Mikhailova N."/>
            <person name="Ovchinnikova G."/>
            <person name="Pagani I."/>
            <person name="Pati A."/>
            <person name="Goodwin L."/>
            <person name="Peters L."/>
            <person name="Pitluck S."/>
            <person name="Woyke T."/>
            <person name="Kerfeld C."/>
        </authorList>
    </citation>
    <scope>NUCLEOTIDE SEQUENCE [LARGE SCALE GENOMIC DNA]</scope>
    <source>
        <strain evidence="1 2">PCC 7112</strain>
    </source>
</reference>
<dbReference type="EMBL" id="CP003614">
    <property type="protein sequence ID" value="AFZ08963.1"/>
    <property type="molecule type" value="Genomic_DNA"/>
</dbReference>
<evidence type="ECO:0008006" key="3">
    <source>
        <dbReference type="Google" id="ProtNLM"/>
    </source>
</evidence>
<dbReference type="STRING" id="179408.Osc7112_4674"/>
<sequence length="347" mass="38311">MNYDIFDEQYYLSQYPWLKPAIDAGIIQSGREHFEKFGQAAGLTKISRYFDEDTYLEGNPDLKPFVRTPNNPNAPFATGLDHFIQYGYEEGRTRVSPDYDEEFYLKRYPILAQFVENGTFKSGFQHFVNFGVKEGLYANTFSEQTYLGSHSDVAAAVRAGFFKTGGEHYREFGQFEPDRTAAFMGTSGNDIVTGFGVGNVQLFGVQLDLSNNITWPYGGGGSDEFDTLIGGSGRDRFMLAGTVRGIGGSRPTPQTFPFYIGPGFATIRNFTQGQDSIQLPKISLEQLLIFPINNNQDLAIQTNGFPIFANGISTTSRFDTIAVIEGGGKLSLNILPQDGFLSSSSLG</sequence>
<dbReference type="OrthoDB" id="443173at2"/>
<dbReference type="AlphaFoldDB" id="K9VLI7"/>
<dbReference type="eggNOG" id="COG2931">
    <property type="taxonomic scope" value="Bacteria"/>
</dbReference>
<evidence type="ECO:0000313" key="2">
    <source>
        <dbReference type="Proteomes" id="UP000010478"/>
    </source>
</evidence>